<protein>
    <submittedName>
        <fullName evidence="1">Uncharacterized protein</fullName>
    </submittedName>
</protein>
<proteinExistence type="predicted"/>
<accession>A0ACC2RN84</accession>
<dbReference type="EMBL" id="QTSX02007108">
    <property type="protein sequence ID" value="KAJ9051556.1"/>
    <property type="molecule type" value="Genomic_DNA"/>
</dbReference>
<dbReference type="Proteomes" id="UP001165960">
    <property type="component" value="Unassembled WGS sequence"/>
</dbReference>
<reference evidence="1" key="1">
    <citation type="submission" date="2022-04" db="EMBL/GenBank/DDBJ databases">
        <title>Genome of the entomopathogenic fungus Entomophthora muscae.</title>
        <authorList>
            <person name="Elya C."/>
            <person name="Lovett B.R."/>
            <person name="Lee E."/>
            <person name="Macias A.M."/>
            <person name="Hajek A.E."/>
            <person name="De Bivort B.L."/>
            <person name="Kasson M.T."/>
            <person name="De Fine Licht H.H."/>
            <person name="Stajich J.E."/>
        </authorList>
    </citation>
    <scope>NUCLEOTIDE SEQUENCE</scope>
    <source>
        <strain evidence="1">Berkeley</strain>
    </source>
</reference>
<sequence length="112" mass="12659">MQPGSRVHTPMYASQPTGRRSISHKRIIESVLPDELVAQIRTTEFDDILNNGFPDLPFFAKSNHVISTLKLTLTPSIARDNSLSRYSCSNLHYYPDYFYVSYTADSASVSQI</sequence>
<name>A0ACC2RN84_9FUNG</name>
<evidence type="ECO:0000313" key="1">
    <source>
        <dbReference type="EMBL" id="KAJ9051556.1"/>
    </source>
</evidence>
<comment type="caution">
    <text evidence="1">The sequence shown here is derived from an EMBL/GenBank/DDBJ whole genome shotgun (WGS) entry which is preliminary data.</text>
</comment>
<gene>
    <name evidence="1" type="ORF">DSO57_1003495</name>
</gene>
<organism evidence="1 2">
    <name type="scientific">Entomophthora muscae</name>
    <dbReference type="NCBI Taxonomy" id="34485"/>
    <lineage>
        <taxon>Eukaryota</taxon>
        <taxon>Fungi</taxon>
        <taxon>Fungi incertae sedis</taxon>
        <taxon>Zoopagomycota</taxon>
        <taxon>Entomophthoromycotina</taxon>
        <taxon>Entomophthoromycetes</taxon>
        <taxon>Entomophthorales</taxon>
        <taxon>Entomophthoraceae</taxon>
        <taxon>Entomophthora</taxon>
    </lineage>
</organism>
<evidence type="ECO:0000313" key="2">
    <source>
        <dbReference type="Proteomes" id="UP001165960"/>
    </source>
</evidence>
<keyword evidence="2" id="KW-1185">Reference proteome</keyword>